<dbReference type="KEGG" id="eck:EC55989_3318"/>
<evidence type="ECO:0000313" key="3">
    <source>
        <dbReference type="EMBL" id="CAU99358.1"/>
    </source>
</evidence>
<evidence type="ECO:0000256" key="1">
    <source>
        <dbReference type="SAM" id="MobiDB-lite"/>
    </source>
</evidence>
<reference evidence="4" key="1">
    <citation type="journal article" date="2009" name="PLoS Genet.">
        <title>Organised genome dynamics in the Escherichia coli species results in highly diverse adaptive paths.</title>
        <authorList>
            <person name="Touchon M."/>
            <person name="Hoede C."/>
            <person name="Tenaillon O."/>
            <person name="Barbe V."/>
            <person name="Baeriswyl S."/>
            <person name="Bidet P."/>
            <person name="Bingen E."/>
            <person name="Bonacorsi S."/>
            <person name="Bouchier C."/>
            <person name="Bouvet O."/>
            <person name="Calteau A."/>
            <person name="Chiapello H."/>
            <person name="Clermont O."/>
            <person name="Cruveiller S."/>
            <person name="Danchin A."/>
            <person name="Diard M."/>
            <person name="Dossat C."/>
            <person name="Karoui M.E."/>
            <person name="Frapy E."/>
            <person name="Garry L."/>
            <person name="Ghigo J.M."/>
            <person name="Gilles A.M."/>
            <person name="Johnson J."/>
            <person name="Le Bouguenec C."/>
            <person name="Lescat M."/>
            <person name="Mangenot S."/>
            <person name="Martinez-Jehanne V."/>
            <person name="Matic I."/>
            <person name="Nassif X."/>
            <person name="Oztas S."/>
            <person name="Petit M.A."/>
            <person name="Pichon C."/>
            <person name="Rouy Z."/>
            <person name="Ruf C.S."/>
            <person name="Schneider D."/>
            <person name="Tourret J."/>
            <person name="Vacherie B."/>
            <person name="Vallenet D."/>
            <person name="Medigue C."/>
            <person name="Rocha E.P.C."/>
            <person name="Denamur E."/>
        </authorList>
    </citation>
    <scope>NUCLEOTIDE SEQUENCE [LARGE SCALE GENOMIC DNA]</scope>
    <source>
        <strain evidence="4">55989 / EAEC</strain>
    </source>
</reference>
<gene>
    <name evidence="3" type="ordered locus">EC55989_3318</name>
</gene>
<feature type="chain" id="PRO_5002859976" description="Periplasmic protein" evidence="2">
    <location>
        <begin position="25"/>
        <end position="137"/>
    </location>
</feature>
<name>B7LFT3_ECO55</name>
<proteinExistence type="predicted"/>
<keyword evidence="2" id="KW-0732">Signal</keyword>
<organism evidence="3 4">
    <name type="scientific">Escherichia coli (strain 55989 / EAEC)</name>
    <dbReference type="NCBI Taxonomy" id="585055"/>
    <lineage>
        <taxon>Bacteria</taxon>
        <taxon>Pseudomonadati</taxon>
        <taxon>Pseudomonadota</taxon>
        <taxon>Gammaproteobacteria</taxon>
        <taxon>Enterobacterales</taxon>
        <taxon>Enterobacteriaceae</taxon>
        <taxon>Escherichia</taxon>
    </lineage>
</organism>
<sequence length="137" mass="14681">MSFKMKKIIFFLFVGLLFSVQADAARGRKPCSGAKGGISHCTSDGRFVCNDGSLSQSKRLCSGYGVAPGKRQVKSPVTTKPVQKEKSAAVRKVSQPSVAEKNEAVPVTEPRNPTCAPLYMASKPGFTHLPICSGNQY</sequence>
<dbReference type="Proteomes" id="UP000000746">
    <property type="component" value="Chromosome"/>
</dbReference>
<accession>B7LFT3</accession>
<dbReference type="AlphaFoldDB" id="B7LFT3"/>
<evidence type="ECO:0008006" key="5">
    <source>
        <dbReference type="Google" id="ProtNLM"/>
    </source>
</evidence>
<evidence type="ECO:0000313" key="4">
    <source>
        <dbReference type="Proteomes" id="UP000000746"/>
    </source>
</evidence>
<feature type="signal peptide" evidence="2">
    <location>
        <begin position="1"/>
        <end position="24"/>
    </location>
</feature>
<feature type="region of interest" description="Disordered" evidence="1">
    <location>
        <begin position="70"/>
        <end position="110"/>
    </location>
</feature>
<keyword evidence="4" id="KW-1185">Reference proteome</keyword>
<dbReference type="EMBL" id="CU928145">
    <property type="protein sequence ID" value="CAU99358.1"/>
    <property type="molecule type" value="Genomic_DNA"/>
</dbReference>
<protein>
    <recommendedName>
        <fullName evidence="5">Periplasmic protein</fullName>
    </recommendedName>
</protein>
<evidence type="ECO:0000256" key="2">
    <source>
        <dbReference type="SAM" id="SignalP"/>
    </source>
</evidence>
<dbReference type="HOGENOM" id="CLU_1903529_0_0_6"/>